<gene>
    <name evidence="1" type="primary">HaOG211942</name>
    <name evidence="1" type="ORF">B5X24_HaOG211942</name>
</gene>
<evidence type="ECO:0000313" key="1">
    <source>
        <dbReference type="EMBL" id="PZC72093.1"/>
    </source>
</evidence>
<proteinExistence type="predicted"/>
<name>A0A2W1BK95_HELAM</name>
<reference evidence="1 2" key="1">
    <citation type="journal article" date="2017" name="BMC Biol.">
        <title>Genomic innovations, transcriptional plasticity and gene loss underlying the evolution and divergence of two highly polyphagous and invasive Helicoverpa pest species.</title>
        <authorList>
            <person name="Pearce S.L."/>
            <person name="Clarke D.F."/>
            <person name="East P.D."/>
            <person name="Elfekih S."/>
            <person name="Gordon K.H."/>
            <person name="Jermiin L.S."/>
            <person name="McGaughran A."/>
            <person name="Oakeshott J.G."/>
            <person name="Papanikolaou A."/>
            <person name="Perera O.P."/>
            <person name="Rane R.V."/>
            <person name="Richards S."/>
            <person name="Tay W.T."/>
            <person name="Walsh T.K."/>
            <person name="Anderson A."/>
            <person name="Anderson C.J."/>
            <person name="Asgari S."/>
            <person name="Board P.G."/>
            <person name="Bretschneider A."/>
            <person name="Campbell P.M."/>
            <person name="Chertemps T."/>
            <person name="Christeller J.T."/>
            <person name="Coppin C.W."/>
            <person name="Downes S.J."/>
            <person name="Duan G."/>
            <person name="Farnsworth C.A."/>
            <person name="Good R.T."/>
            <person name="Han L.B."/>
            <person name="Han Y.C."/>
            <person name="Hatje K."/>
            <person name="Horne I."/>
            <person name="Huang Y.P."/>
            <person name="Hughes D.S."/>
            <person name="Jacquin-Joly E."/>
            <person name="James W."/>
            <person name="Jhangiani S."/>
            <person name="Kollmar M."/>
            <person name="Kuwar S.S."/>
            <person name="Li S."/>
            <person name="Liu N.Y."/>
            <person name="Maibeche M.T."/>
            <person name="Miller J.R."/>
            <person name="Montagne N."/>
            <person name="Perry T."/>
            <person name="Qu J."/>
            <person name="Song S.V."/>
            <person name="Sutton G.G."/>
            <person name="Vogel H."/>
            <person name="Walenz B.P."/>
            <person name="Xu W."/>
            <person name="Zhang H.J."/>
            <person name="Zou Z."/>
            <person name="Batterham P."/>
            <person name="Edwards O.R."/>
            <person name="Feyereisen R."/>
            <person name="Gibbs R.A."/>
            <person name="Heckel D.G."/>
            <person name="McGrath A."/>
            <person name="Robin C."/>
            <person name="Scherer S.E."/>
            <person name="Worley K.C."/>
            <person name="Wu Y.D."/>
        </authorList>
    </citation>
    <scope>NUCLEOTIDE SEQUENCE [LARGE SCALE GENOMIC DNA]</scope>
    <source>
        <strain evidence="1">Harm_GR_Male_#8</strain>
        <tissue evidence="1">Whole organism</tissue>
    </source>
</reference>
<protein>
    <submittedName>
        <fullName evidence="1">Uncharacterized protein</fullName>
    </submittedName>
</protein>
<dbReference type="Proteomes" id="UP000249218">
    <property type="component" value="Unassembled WGS sequence"/>
</dbReference>
<keyword evidence="2" id="KW-1185">Reference proteome</keyword>
<evidence type="ECO:0000313" key="2">
    <source>
        <dbReference type="Proteomes" id="UP000249218"/>
    </source>
</evidence>
<dbReference type="EMBL" id="KZ150222">
    <property type="protein sequence ID" value="PZC72093.1"/>
    <property type="molecule type" value="Genomic_DNA"/>
</dbReference>
<accession>A0A2W1BK95</accession>
<organism evidence="1 2">
    <name type="scientific">Helicoverpa armigera</name>
    <name type="common">Cotton bollworm</name>
    <name type="synonym">Heliothis armigera</name>
    <dbReference type="NCBI Taxonomy" id="29058"/>
    <lineage>
        <taxon>Eukaryota</taxon>
        <taxon>Metazoa</taxon>
        <taxon>Ecdysozoa</taxon>
        <taxon>Arthropoda</taxon>
        <taxon>Hexapoda</taxon>
        <taxon>Insecta</taxon>
        <taxon>Pterygota</taxon>
        <taxon>Neoptera</taxon>
        <taxon>Endopterygota</taxon>
        <taxon>Lepidoptera</taxon>
        <taxon>Glossata</taxon>
        <taxon>Ditrysia</taxon>
        <taxon>Noctuoidea</taxon>
        <taxon>Noctuidae</taxon>
        <taxon>Heliothinae</taxon>
        <taxon>Helicoverpa</taxon>
    </lineage>
</organism>
<sequence>MMRRRWSMNGSTKTISVNIRSFLENMRSRGRGVRAGGDVGATPCAPTCTPPVPPPAPHPCRQTTKSCWFAQSRRTLRAVRTRRTHAYHHTSD</sequence>
<dbReference type="AlphaFoldDB" id="A0A2W1BK95"/>